<proteinExistence type="predicted"/>
<sequence length="297" mass="31577">MMRFSVGLICLPLILSGCSRDEAPAAPVPQATASADAAAAASAPLPAPAAVDEKVLLPQLMQAVFADAYRPASKDALAELPEPDERSVRSLHLITPTGAKVLENGLAALVVNGEMADEQGVTSTAHVTPGRLSVYLLRQEQGKWVVQRRHENVAELGSMGQSGSAQWVTLAPGKPGLAMLHGGTWQGYSIRFLSLFDLSDENMRHMLGEQVESDSEGACGPETSECWRVDGNWRIAAPADGQRYGDVLIDFSGEREALPQGVEGGKRVKRAVKGSARYSYRDGAYKLVDGANLVPGV</sequence>
<name>A0A7W5B7N0_9BURK</name>
<dbReference type="PROSITE" id="PS51257">
    <property type="entry name" value="PROKAR_LIPOPROTEIN"/>
    <property type="match status" value="1"/>
</dbReference>
<gene>
    <name evidence="1" type="ORF">FHS03_000681</name>
</gene>
<evidence type="ECO:0008006" key="3">
    <source>
        <dbReference type="Google" id="ProtNLM"/>
    </source>
</evidence>
<dbReference type="EMBL" id="JACHXD010000002">
    <property type="protein sequence ID" value="MBB3117655.1"/>
    <property type="molecule type" value="Genomic_DNA"/>
</dbReference>
<keyword evidence="2" id="KW-1185">Reference proteome</keyword>
<protein>
    <recommendedName>
        <fullName evidence="3">Lipoprotein</fullName>
    </recommendedName>
</protein>
<comment type="caution">
    <text evidence="1">The sequence shown here is derived from an EMBL/GenBank/DDBJ whole genome shotgun (WGS) entry which is preliminary data.</text>
</comment>
<organism evidence="1 2">
    <name type="scientific">Pseudoduganella violacea</name>
    <dbReference type="NCBI Taxonomy" id="1715466"/>
    <lineage>
        <taxon>Bacteria</taxon>
        <taxon>Pseudomonadati</taxon>
        <taxon>Pseudomonadota</taxon>
        <taxon>Betaproteobacteria</taxon>
        <taxon>Burkholderiales</taxon>
        <taxon>Oxalobacteraceae</taxon>
        <taxon>Telluria group</taxon>
        <taxon>Pseudoduganella</taxon>
    </lineage>
</organism>
<evidence type="ECO:0000313" key="2">
    <source>
        <dbReference type="Proteomes" id="UP000541535"/>
    </source>
</evidence>
<dbReference type="Proteomes" id="UP000541535">
    <property type="component" value="Unassembled WGS sequence"/>
</dbReference>
<dbReference type="RefSeq" id="WP_183439631.1">
    <property type="nucleotide sequence ID" value="NZ_JACHXD010000002.1"/>
</dbReference>
<dbReference type="AlphaFoldDB" id="A0A7W5B7N0"/>
<reference evidence="1 2" key="1">
    <citation type="submission" date="2020-08" db="EMBL/GenBank/DDBJ databases">
        <title>Genomic Encyclopedia of Type Strains, Phase III (KMG-III): the genomes of soil and plant-associated and newly described type strains.</title>
        <authorList>
            <person name="Whitman W."/>
        </authorList>
    </citation>
    <scope>NUCLEOTIDE SEQUENCE [LARGE SCALE GENOMIC DNA]</scope>
    <source>
        <strain evidence="1 2">CECT 8897</strain>
    </source>
</reference>
<evidence type="ECO:0000313" key="1">
    <source>
        <dbReference type="EMBL" id="MBB3117655.1"/>
    </source>
</evidence>
<accession>A0A7W5B7N0</accession>